<dbReference type="RefSeq" id="WP_073716500.1">
    <property type="nucleotide sequence ID" value="NZ_MQVR01000029.1"/>
</dbReference>
<dbReference type="SMART" id="SM00895">
    <property type="entry name" value="FCD"/>
    <property type="match status" value="1"/>
</dbReference>
<dbReference type="GO" id="GO:0003677">
    <property type="term" value="F:DNA binding"/>
    <property type="evidence" value="ECO:0007669"/>
    <property type="project" value="UniProtKB-KW"/>
</dbReference>
<feature type="domain" description="HTH gntR-type" evidence="4">
    <location>
        <begin position="11"/>
        <end position="78"/>
    </location>
</feature>
<keyword evidence="6" id="KW-1185">Reference proteome</keyword>
<dbReference type="Gene3D" id="1.10.10.10">
    <property type="entry name" value="Winged helix-like DNA-binding domain superfamily/Winged helix DNA-binding domain"/>
    <property type="match status" value="1"/>
</dbReference>
<dbReference type="InterPro" id="IPR000524">
    <property type="entry name" value="Tscrpt_reg_HTH_GntR"/>
</dbReference>
<dbReference type="GO" id="GO:0003700">
    <property type="term" value="F:DNA-binding transcription factor activity"/>
    <property type="evidence" value="ECO:0007669"/>
    <property type="project" value="InterPro"/>
</dbReference>
<dbReference type="PANTHER" id="PTHR43537">
    <property type="entry name" value="TRANSCRIPTIONAL REGULATOR, GNTR FAMILY"/>
    <property type="match status" value="1"/>
</dbReference>
<evidence type="ECO:0000313" key="5">
    <source>
        <dbReference type="EMBL" id="OKL54043.1"/>
    </source>
</evidence>
<evidence type="ECO:0000259" key="4">
    <source>
        <dbReference type="PROSITE" id="PS50949"/>
    </source>
</evidence>
<dbReference type="SUPFAM" id="SSF48008">
    <property type="entry name" value="GntR ligand-binding domain-like"/>
    <property type="match status" value="1"/>
</dbReference>
<keyword evidence="1" id="KW-0805">Transcription regulation</keyword>
<dbReference type="Pfam" id="PF00392">
    <property type="entry name" value="GntR"/>
    <property type="match status" value="1"/>
</dbReference>
<dbReference type="Proteomes" id="UP000185628">
    <property type="component" value="Unassembled WGS sequence"/>
</dbReference>
<dbReference type="SUPFAM" id="SSF46785">
    <property type="entry name" value="Winged helix' DNA-binding domain"/>
    <property type="match status" value="1"/>
</dbReference>
<dbReference type="Pfam" id="PF07729">
    <property type="entry name" value="FCD"/>
    <property type="match status" value="1"/>
</dbReference>
<organism evidence="5 6">
    <name type="scientific">Bowdeniella nasicola</name>
    <dbReference type="NCBI Taxonomy" id="208480"/>
    <lineage>
        <taxon>Bacteria</taxon>
        <taxon>Bacillati</taxon>
        <taxon>Actinomycetota</taxon>
        <taxon>Actinomycetes</taxon>
        <taxon>Actinomycetales</taxon>
        <taxon>Actinomycetaceae</taxon>
        <taxon>Bowdeniella</taxon>
    </lineage>
</organism>
<dbReference type="InterPro" id="IPR036390">
    <property type="entry name" value="WH_DNA-bd_sf"/>
</dbReference>
<accession>A0A1Q5Q2G8</accession>
<dbReference type="CDD" id="cd07377">
    <property type="entry name" value="WHTH_GntR"/>
    <property type="match status" value="1"/>
</dbReference>
<dbReference type="Gene3D" id="1.20.120.530">
    <property type="entry name" value="GntR ligand-binding domain-like"/>
    <property type="match status" value="1"/>
</dbReference>
<dbReference type="InterPro" id="IPR036388">
    <property type="entry name" value="WH-like_DNA-bd_sf"/>
</dbReference>
<reference evidence="6" key="1">
    <citation type="submission" date="2016-12" db="EMBL/GenBank/DDBJ databases">
        <authorList>
            <person name="Meng X."/>
        </authorList>
    </citation>
    <scope>NUCLEOTIDE SEQUENCE [LARGE SCALE GENOMIC DNA]</scope>
    <source>
        <strain evidence="6">DSM 19116</strain>
    </source>
</reference>
<gene>
    <name evidence="5" type="ORF">BSZ39_06185</name>
</gene>
<name>A0A1Q5Q2G8_9ACTO</name>
<dbReference type="InterPro" id="IPR011711">
    <property type="entry name" value="GntR_C"/>
</dbReference>
<sequence length="216" mass="24337">MASRTRDAAPTTQASYAYDALRRDIISGQLAGGERIRQAEWAESLQISITPVREAIRRLEQDGLVVSTAHRGTTVLGLTLDRAEEIYAMRFRVEPLQIARAMGKMTEADALRARTLCDEMGSLSDVIEFTELNEQFHRITMAYDDSWTSHVVTLLAAAASPYVSRSLQLDPRQIEASNAQHYAMLEAFIDQDEELATKIELEHLRSTLVILRKHFT</sequence>
<dbReference type="InterPro" id="IPR008920">
    <property type="entry name" value="TF_FadR/GntR_C"/>
</dbReference>
<dbReference type="EMBL" id="MQVR01000029">
    <property type="protein sequence ID" value="OKL54043.1"/>
    <property type="molecule type" value="Genomic_DNA"/>
</dbReference>
<protein>
    <recommendedName>
        <fullName evidence="4">HTH gntR-type domain-containing protein</fullName>
    </recommendedName>
</protein>
<dbReference type="PROSITE" id="PS50949">
    <property type="entry name" value="HTH_GNTR"/>
    <property type="match status" value="1"/>
</dbReference>
<dbReference type="OrthoDB" id="3267569at2"/>
<keyword evidence="2" id="KW-0238">DNA-binding</keyword>
<dbReference type="AlphaFoldDB" id="A0A1Q5Q2G8"/>
<evidence type="ECO:0000256" key="2">
    <source>
        <dbReference type="ARBA" id="ARBA00023125"/>
    </source>
</evidence>
<proteinExistence type="predicted"/>
<keyword evidence="3" id="KW-0804">Transcription</keyword>
<evidence type="ECO:0000313" key="6">
    <source>
        <dbReference type="Proteomes" id="UP000185628"/>
    </source>
</evidence>
<evidence type="ECO:0000256" key="1">
    <source>
        <dbReference type="ARBA" id="ARBA00023015"/>
    </source>
</evidence>
<evidence type="ECO:0000256" key="3">
    <source>
        <dbReference type="ARBA" id="ARBA00023163"/>
    </source>
</evidence>
<comment type="caution">
    <text evidence="5">The sequence shown here is derived from an EMBL/GenBank/DDBJ whole genome shotgun (WGS) entry which is preliminary data.</text>
</comment>
<dbReference type="SMART" id="SM00345">
    <property type="entry name" value="HTH_GNTR"/>
    <property type="match status" value="1"/>
</dbReference>
<dbReference type="PANTHER" id="PTHR43537:SF5">
    <property type="entry name" value="UXU OPERON TRANSCRIPTIONAL REGULATOR"/>
    <property type="match status" value="1"/>
</dbReference>